<reference evidence="19 20" key="1">
    <citation type="submission" date="2025-04" db="UniProtKB">
        <authorList>
            <consortium name="RefSeq"/>
        </authorList>
    </citation>
    <scope>IDENTIFICATION</scope>
    <source>
        <tissue evidence="19 20">Spleen</tissue>
    </source>
</reference>
<dbReference type="GeneTree" id="ENSGT00940000154890"/>
<keyword evidence="11" id="KW-0112">Calmodulin-binding</keyword>
<evidence type="ECO:0000313" key="18">
    <source>
        <dbReference type="Proteomes" id="UP000515140"/>
    </source>
</evidence>
<dbReference type="InterPro" id="IPR011009">
    <property type="entry name" value="Kinase-like_dom_sf"/>
</dbReference>
<dbReference type="InterPro" id="IPR008271">
    <property type="entry name" value="Ser/Thr_kinase_AS"/>
</dbReference>
<keyword evidence="9 19" id="KW-0418">Kinase</keyword>
<dbReference type="InterPro" id="IPR017441">
    <property type="entry name" value="Protein_kinase_ATP_BS"/>
</dbReference>
<evidence type="ECO:0000256" key="1">
    <source>
        <dbReference type="ARBA" id="ARBA00004123"/>
    </source>
</evidence>
<keyword evidence="5" id="KW-0723">Serine/threonine-protein kinase</keyword>
<keyword evidence="18" id="KW-1185">Reference proteome</keyword>
<evidence type="ECO:0000256" key="3">
    <source>
        <dbReference type="ARBA" id="ARBA00012434"/>
    </source>
</evidence>
<dbReference type="GO" id="GO:0005524">
    <property type="term" value="F:ATP binding"/>
    <property type="evidence" value="ECO:0007669"/>
    <property type="project" value="UniProtKB-UniRule"/>
</dbReference>
<dbReference type="PROSITE" id="PS00107">
    <property type="entry name" value="PROTEIN_KINASE_ATP"/>
    <property type="match status" value="1"/>
</dbReference>
<keyword evidence="12" id="KW-0539">Nucleus</keyword>
<comment type="subcellular location">
    <subcellularLocation>
        <location evidence="2">Cytoplasm</location>
    </subcellularLocation>
    <subcellularLocation>
        <location evidence="1">Nucleus</location>
    </subcellularLocation>
</comment>
<evidence type="ECO:0000256" key="12">
    <source>
        <dbReference type="ARBA" id="ARBA00023242"/>
    </source>
</evidence>
<feature type="domain" description="Protein kinase" evidence="17">
    <location>
        <begin position="160"/>
        <end position="441"/>
    </location>
</feature>
<keyword evidence="6" id="KW-0597">Phosphoprotein</keyword>
<dbReference type="KEGG" id="pcw:110193091"/>
<name>A0A6P5IDN1_PHACI</name>
<evidence type="ECO:0000313" key="19">
    <source>
        <dbReference type="RefSeq" id="XP_020820342.1"/>
    </source>
</evidence>
<dbReference type="GO" id="GO:0005516">
    <property type="term" value="F:calmodulin binding"/>
    <property type="evidence" value="ECO:0007669"/>
    <property type="project" value="UniProtKB-KW"/>
</dbReference>
<evidence type="ECO:0000259" key="17">
    <source>
        <dbReference type="PROSITE" id="PS50011"/>
    </source>
</evidence>
<dbReference type="InterPro" id="IPR000719">
    <property type="entry name" value="Prot_kinase_dom"/>
</dbReference>
<dbReference type="GO" id="GO:0005737">
    <property type="term" value="C:cytoplasm"/>
    <property type="evidence" value="ECO:0007669"/>
    <property type="project" value="UniProtKB-SubCell"/>
</dbReference>
<dbReference type="RefSeq" id="XP_020820343.1">
    <property type="nucleotide sequence ID" value="XM_020964684.1"/>
</dbReference>
<evidence type="ECO:0000256" key="15">
    <source>
        <dbReference type="PROSITE-ProRule" id="PRU10141"/>
    </source>
</evidence>
<sequence length="530" mass="58671">MKLAFVSAMEGAPALCCQDPCTELVERVATIDVAELGGAGEGDDCMVFSGDGHSRDCPTSSGPPEARERIPSAPSLTTRDAHPQKDPTYVPVQPSLSNRKLSLQEKSSRSCLSAAGPSGSGPYATGPANHISPCIVRRPTIESNRVSISDVEDCVQLNQYKLQSEIGKGSYGVVRLAYNESDDKYYAMKVLSKKKLLKQYGFPRRPPPRGSKAAMGGQTVPLAPLDRVYQEIAILKKLDHVNIVKLIEVLDDPAEDSLYMVFDLLQKGPVMEVPCDDPFTEEQAWPYLRDIVLGLEYLHYQKIIHRDIKPSNLLLGDDDRVKIADFGVSNQFEGNDAQLSSTAGTPAFMAPEAISDSGQSFRGKALDVWATGITLYCFVYGKCPFIDDSILALHQKIRKEEVGFPEQPPISESLQDLILRMLDKNPQTRIVIPEIKLHPWVTKNGEYPLPSEEEHCTIVEVTEEEVKNSVKLIPRLPTVILVKAMLRKRSFGNPFETHFKSEGRSPSRTLLKKEECNKDVPDPHEDQPAS</sequence>
<evidence type="ECO:0000256" key="8">
    <source>
        <dbReference type="ARBA" id="ARBA00022741"/>
    </source>
</evidence>
<dbReference type="OMA" id="MACGPCM"/>
<comment type="catalytic activity">
    <reaction evidence="13">
        <text>L-threonyl-[protein] + ATP = O-phospho-L-threonyl-[protein] + ADP + H(+)</text>
        <dbReference type="Rhea" id="RHEA:46608"/>
        <dbReference type="Rhea" id="RHEA-COMP:11060"/>
        <dbReference type="Rhea" id="RHEA-COMP:11605"/>
        <dbReference type="ChEBI" id="CHEBI:15378"/>
        <dbReference type="ChEBI" id="CHEBI:30013"/>
        <dbReference type="ChEBI" id="CHEBI:30616"/>
        <dbReference type="ChEBI" id="CHEBI:61977"/>
        <dbReference type="ChEBI" id="CHEBI:456216"/>
        <dbReference type="EC" id="2.7.11.17"/>
    </reaction>
</comment>
<dbReference type="PROSITE" id="PS00108">
    <property type="entry name" value="PROTEIN_KINASE_ST"/>
    <property type="match status" value="1"/>
</dbReference>
<dbReference type="GO" id="GO:0004683">
    <property type="term" value="F:calcium/calmodulin-dependent protein kinase activity"/>
    <property type="evidence" value="ECO:0007669"/>
    <property type="project" value="UniProtKB-EC"/>
</dbReference>
<dbReference type="FunFam" id="3.30.200.20:FF:000429">
    <property type="entry name" value="Calcium/calmodulin-dependent protein kinase kinase"/>
    <property type="match status" value="1"/>
</dbReference>
<feature type="region of interest" description="Disordered" evidence="16">
    <location>
        <begin position="50"/>
        <end position="98"/>
    </location>
</feature>
<dbReference type="GO" id="GO:0005654">
    <property type="term" value="C:nucleoplasm"/>
    <property type="evidence" value="ECO:0007669"/>
    <property type="project" value="UniProtKB-ARBA"/>
</dbReference>
<dbReference type="PANTHER" id="PTHR43895:SF26">
    <property type="entry name" value="CALCIUM_CALMODULIN DEPENDENT PROTEIN KINASE KINASE 1"/>
    <property type="match status" value="1"/>
</dbReference>
<evidence type="ECO:0000256" key="5">
    <source>
        <dbReference type="ARBA" id="ARBA00022527"/>
    </source>
</evidence>
<gene>
    <name evidence="19 20" type="primary">CAMKK1</name>
</gene>
<dbReference type="PANTHER" id="PTHR43895">
    <property type="entry name" value="CALCIUM/CALMODULIN-DEPENDENT PROTEIN KINASE KINASE-RELATED"/>
    <property type="match status" value="1"/>
</dbReference>
<evidence type="ECO:0000256" key="16">
    <source>
        <dbReference type="SAM" id="MobiDB-lite"/>
    </source>
</evidence>
<feature type="binding site" evidence="15">
    <location>
        <position position="189"/>
    </location>
    <ligand>
        <name>ATP</name>
        <dbReference type="ChEBI" id="CHEBI:30616"/>
    </ligand>
</feature>
<dbReference type="SMART" id="SM00220">
    <property type="entry name" value="S_TKc"/>
    <property type="match status" value="1"/>
</dbReference>
<dbReference type="Pfam" id="PF00069">
    <property type="entry name" value="Pkinase"/>
    <property type="match status" value="1"/>
</dbReference>
<evidence type="ECO:0000256" key="13">
    <source>
        <dbReference type="ARBA" id="ARBA00047307"/>
    </source>
</evidence>
<feature type="region of interest" description="Disordered" evidence="16">
    <location>
        <begin position="494"/>
        <end position="530"/>
    </location>
</feature>
<dbReference type="GeneID" id="110193091"/>
<dbReference type="FunFam" id="1.10.510.10:FF:000091">
    <property type="entry name" value="Calcium/calmodulin-dependent protein kinase kinase 2 isoform 1"/>
    <property type="match status" value="1"/>
</dbReference>
<evidence type="ECO:0000256" key="11">
    <source>
        <dbReference type="ARBA" id="ARBA00022860"/>
    </source>
</evidence>
<dbReference type="Proteomes" id="UP000515140">
    <property type="component" value="Unplaced"/>
</dbReference>
<evidence type="ECO:0000256" key="9">
    <source>
        <dbReference type="ARBA" id="ARBA00022777"/>
    </source>
</evidence>
<dbReference type="EC" id="2.7.11.17" evidence="3"/>
<dbReference type="Gene3D" id="3.30.200.20">
    <property type="entry name" value="Phosphorylase Kinase, domain 1"/>
    <property type="match status" value="1"/>
</dbReference>
<accession>A0A6P5IDN1</accession>
<keyword evidence="10 15" id="KW-0067">ATP-binding</keyword>
<evidence type="ECO:0000256" key="6">
    <source>
        <dbReference type="ARBA" id="ARBA00022553"/>
    </source>
</evidence>
<dbReference type="CTD" id="84254"/>
<evidence type="ECO:0000256" key="10">
    <source>
        <dbReference type="ARBA" id="ARBA00022840"/>
    </source>
</evidence>
<dbReference type="SUPFAM" id="SSF56112">
    <property type="entry name" value="Protein kinase-like (PK-like)"/>
    <property type="match status" value="1"/>
</dbReference>
<evidence type="ECO:0000313" key="20">
    <source>
        <dbReference type="RefSeq" id="XP_020820343.1"/>
    </source>
</evidence>
<keyword evidence="4" id="KW-0963">Cytoplasm</keyword>
<dbReference type="AlphaFoldDB" id="A0A6P5IDN1"/>
<evidence type="ECO:0000256" key="2">
    <source>
        <dbReference type="ARBA" id="ARBA00004496"/>
    </source>
</evidence>
<comment type="catalytic activity">
    <reaction evidence="14">
        <text>L-seryl-[protein] + ATP = O-phospho-L-seryl-[protein] + ADP + H(+)</text>
        <dbReference type="Rhea" id="RHEA:17989"/>
        <dbReference type="Rhea" id="RHEA-COMP:9863"/>
        <dbReference type="Rhea" id="RHEA-COMP:11604"/>
        <dbReference type="ChEBI" id="CHEBI:15378"/>
        <dbReference type="ChEBI" id="CHEBI:29999"/>
        <dbReference type="ChEBI" id="CHEBI:30616"/>
        <dbReference type="ChEBI" id="CHEBI:83421"/>
        <dbReference type="ChEBI" id="CHEBI:456216"/>
        <dbReference type="EC" id="2.7.11.17"/>
    </reaction>
</comment>
<keyword evidence="7" id="KW-0808">Transferase</keyword>
<evidence type="ECO:0000256" key="7">
    <source>
        <dbReference type="ARBA" id="ARBA00022679"/>
    </source>
</evidence>
<dbReference type="PROSITE" id="PS50011">
    <property type="entry name" value="PROTEIN_KINASE_DOM"/>
    <property type="match status" value="1"/>
</dbReference>
<proteinExistence type="predicted"/>
<feature type="compositionally biased region" description="Basic and acidic residues" evidence="16">
    <location>
        <begin position="497"/>
        <end position="530"/>
    </location>
</feature>
<evidence type="ECO:0000256" key="4">
    <source>
        <dbReference type="ARBA" id="ARBA00022490"/>
    </source>
</evidence>
<protein>
    <recommendedName>
        <fullName evidence="3">calcium/calmodulin-dependent protein kinase</fullName>
        <ecNumber evidence="3">2.7.11.17</ecNumber>
    </recommendedName>
</protein>
<dbReference type="GO" id="GO:0061762">
    <property type="term" value="P:CAMKK-AMPK signaling cascade"/>
    <property type="evidence" value="ECO:0007669"/>
    <property type="project" value="TreeGrafter"/>
</dbReference>
<organism evidence="18 19">
    <name type="scientific">Phascolarctos cinereus</name>
    <name type="common">Koala</name>
    <dbReference type="NCBI Taxonomy" id="38626"/>
    <lineage>
        <taxon>Eukaryota</taxon>
        <taxon>Metazoa</taxon>
        <taxon>Chordata</taxon>
        <taxon>Craniata</taxon>
        <taxon>Vertebrata</taxon>
        <taxon>Euteleostomi</taxon>
        <taxon>Mammalia</taxon>
        <taxon>Metatheria</taxon>
        <taxon>Diprotodontia</taxon>
        <taxon>Phascolarctidae</taxon>
        <taxon>Phascolarctos</taxon>
    </lineage>
</organism>
<dbReference type="RefSeq" id="XP_020820342.1">
    <property type="nucleotide sequence ID" value="XM_020964683.1"/>
</dbReference>
<dbReference type="Gene3D" id="1.10.510.10">
    <property type="entry name" value="Transferase(Phosphotransferase) domain 1"/>
    <property type="match status" value="1"/>
</dbReference>
<keyword evidence="8 15" id="KW-0547">Nucleotide-binding</keyword>
<evidence type="ECO:0000256" key="14">
    <source>
        <dbReference type="ARBA" id="ARBA00047430"/>
    </source>
</evidence>